<evidence type="ECO:0000313" key="2">
    <source>
        <dbReference type="Proteomes" id="UP001141259"/>
    </source>
</evidence>
<gene>
    <name evidence="1" type="ORF">NZH93_26010</name>
</gene>
<reference evidence="1" key="1">
    <citation type="submission" date="2022-08" db="EMBL/GenBank/DDBJ databases">
        <authorList>
            <person name="Tistechok S."/>
            <person name="Samborskyy M."/>
            <person name="Roman I."/>
        </authorList>
    </citation>
    <scope>NUCLEOTIDE SEQUENCE</scope>
    <source>
        <strain evidence="1">DSM 103496</strain>
    </source>
</reference>
<dbReference type="Proteomes" id="UP001141259">
    <property type="component" value="Unassembled WGS sequence"/>
</dbReference>
<protein>
    <submittedName>
        <fullName evidence="1">Uncharacterized protein</fullName>
    </submittedName>
</protein>
<dbReference type="AlphaFoldDB" id="A0A9X2VPA3"/>
<dbReference type="EMBL" id="JANYMP010000013">
    <property type="protein sequence ID" value="MCS7480325.1"/>
    <property type="molecule type" value="Genomic_DNA"/>
</dbReference>
<organism evidence="1 2">
    <name type="scientific">Umezawaea endophytica</name>
    <dbReference type="NCBI Taxonomy" id="1654476"/>
    <lineage>
        <taxon>Bacteria</taxon>
        <taxon>Bacillati</taxon>
        <taxon>Actinomycetota</taxon>
        <taxon>Actinomycetes</taxon>
        <taxon>Pseudonocardiales</taxon>
        <taxon>Pseudonocardiaceae</taxon>
        <taxon>Umezawaea</taxon>
    </lineage>
</organism>
<proteinExistence type="predicted"/>
<sequence>MPRDNAAPVTPDLLTAVTALAEAERNLTAQLDALAVARTVRHDAHAHRDALIHAELDRNVPVVELCKVTGLTRARIYQIRENRP</sequence>
<comment type="caution">
    <text evidence="1">The sequence shown here is derived from an EMBL/GenBank/DDBJ whole genome shotgun (WGS) entry which is preliminary data.</text>
</comment>
<dbReference type="RefSeq" id="WP_259625820.1">
    <property type="nucleotide sequence ID" value="NZ_JANYMP010000013.1"/>
</dbReference>
<keyword evidence="2" id="KW-1185">Reference proteome</keyword>
<accession>A0A9X2VPA3</accession>
<name>A0A9X2VPA3_9PSEU</name>
<evidence type="ECO:0000313" key="1">
    <source>
        <dbReference type="EMBL" id="MCS7480325.1"/>
    </source>
</evidence>